<reference evidence="2 3" key="1">
    <citation type="journal article" date="2016" name="Nat. Commun.">
        <title>Thousands of microbial genomes shed light on interconnected biogeochemical processes in an aquifer system.</title>
        <authorList>
            <person name="Anantharaman K."/>
            <person name="Brown C.T."/>
            <person name="Hug L.A."/>
            <person name="Sharon I."/>
            <person name="Castelle C.J."/>
            <person name="Probst A.J."/>
            <person name="Thomas B.C."/>
            <person name="Singh A."/>
            <person name="Wilkins M.J."/>
            <person name="Karaoz U."/>
            <person name="Brodie E.L."/>
            <person name="Williams K.H."/>
            <person name="Hubbard S.S."/>
            <person name="Banfield J.F."/>
        </authorList>
    </citation>
    <scope>NUCLEOTIDE SEQUENCE [LARGE SCALE GENOMIC DNA]</scope>
</reference>
<comment type="caution">
    <text evidence="2">The sequence shown here is derived from an EMBL/GenBank/DDBJ whole genome shotgun (WGS) entry which is preliminary data.</text>
</comment>
<protein>
    <submittedName>
        <fullName evidence="2">Uncharacterized protein</fullName>
    </submittedName>
</protein>
<dbReference type="EMBL" id="MEZV01000007">
    <property type="protein sequence ID" value="OGD67856.1"/>
    <property type="molecule type" value="Genomic_DNA"/>
</dbReference>
<feature type="compositionally biased region" description="Polar residues" evidence="1">
    <location>
        <begin position="17"/>
        <end position="26"/>
    </location>
</feature>
<dbReference type="Proteomes" id="UP000176451">
    <property type="component" value="Unassembled WGS sequence"/>
</dbReference>
<dbReference type="AlphaFoldDB" id="A0A1F5EKW5"/>
<feature type="region of interest" description="Disordered" evidence="1">
    <location>
        <begin position="84"/>
        <end position="116"/>
    </location>
</feature>
<evidence type="ECO:0000256" key="1">
    <source>
        <dbReference type="SAM" id="MobiDB-lite"/>
    </source>
</evidence>
<name>A0A1F5EKW5_9BACT</name>
<gene>
    <name evidence="2" type="ORF">A3F08_01180</name>
</gene>
<sequence length="116" mass="12923">MNNKPVDKISALGAENTLISSNQAEQAVNEAKEDVNEAKEDVKVEVPETVKPPKKDEREPLTPEEVLAEKDEAIEKIYKSVGDNRITPNETNKDKKVLLDAVNSKNPDPFQVEKNL</sequence>
<organism evidence="2 3">
    <name type="scientific">Candidatus Berkelbacteria bacterium RIFCSPHIGHO2_12_FULL_36_9</name>
    <dbReference type="NCBI Taxonomy" id="1797469"/>
    <lineage>
        <taxon>Bacteria</taxon>
        <taxon>Candidatus Berkelbacteria</taxon>
    </lineage>
</organism>
<proteinExistence type="predicted"/>
<feature type="compositionally biased region" description="Basic and acidic residues" evidence="1">
    <location>
        <begin position="30"/>
        <end position="63"/>
    </location>
</feature>
<evidence type="ECO:0000313" key="3">
    <source>
        <dbReference type="Proteomes" id="UP000176451"/>
    </source>
</evidence>
<accession>A0A1F5EKW5</accession>
<feature type="region of interest" description="Disordered" evidence="1">
    <location>
        <begin position="1"/>
        <end position="63"/>
    </location>
</feature>
<evidence type="ECO:0000313" key="2">
    <source>
        <dbReference type="EMBL" id="OGD67856.1"/>
    </source>
</evidence>